<dbReference type="Gene3D" id="3.30.420.10">
    <property type="entry name" value="Ribonuclease H-like superfamily/Ribonuclease H"/>
    <property type="match status" value="1"/>
</dbReference>
<dbReference type="InterPro" id="IPR012337">
    <property type="entry name" value="RNaseH-like_sf"/>
</dbReference>
<accession>A0ABQ5EXD3</accession>
<dbReference type="PANTHER" id="PTHR42648">
    <property type="entry name" value="TRANSPOSASE, PUTATIVE-RELATED"/>
    <property type="match status" value="1"/>
</dbReference>
<dbReference type="Pfam" id="PF13976">
    <property type="entry name" value="gag_pre-integrs"/>
    <property type="match status" value="1"/>
</dbReference>
<evidence type="ECO:0000313" key="4">
    <source>
        <dbReference type="Proteomes" id="UP001151760"/>
    </source>
</evidence>
<dbReference type="SUPFAM" id="SSF53098">
    <property type="entry name" value="Ribonuclease H-like"/>
    <property type="match status" value="1"/>
</dbReference>
<feature type="compositionally biased region" description="Polar residues" evidence="1">
    <location>
        <begin position="305"/>
        <end position="322"/>
    </location>
</feature>
<feature type="domain" description="GAG-pre-integrase" evidence="2">
    <location>
        <begin position="3"/>
        <end position="50"/>
    </location>
</feature>
<dbReference type="InterPro" id="IPR036397">
    <property type="entry name" value="RNaseH_sf"/>
</dbReference>
<dbReference type="InterPro" id="IPR025724">
    <property type="entry name" value="GAG-pre-integrase_dom"/>
</dbReference>
<reference evidence="3" key="2">
    <citation type="submission" date="2022-01" db="EMBL/GenBank/DDBJ databases">
        <authorList>
            <person name="Yamashiro T."/>
            <person name="Shiraishi A."/>
            <person name="Satake H."/>
            <person name="Nakayama K."/>
        </authorList>
    </citation>
    <scope>NUCLEOTIDE SEQUENCE</scope>
</reference>
<dbReference type="EMBL" id="BQNB010016771">
    <property type="protein sequence ID" value="GJT55600.1"/>
    <property type="molecule type" value="Genomic_DNA"/>
</dbReference>
<reference evidence="3" key="1">
    <citation type="journal article" date="2022" name="Int. J. Mol. Sci.">
        <title>Draft Genome of Tanacetum Coccineum: Genomic Comparison of Closely Related Tanacetum-Family Plants.</title>
        <authorList>
            <person name="Yamashiro T."/>
            <person name="Shiraishi A."/>
            <person name="Nakayama K."/>
            <person name="Satake H."/>
        </authorList>
    </citation>
    <scope>NUCLEOTIDE SEQUENCE</scope>
</reference>
<dbReference type="InterPro" id="IPR039537">
    <property type="entry name" value="Retrotran_Ty1/copia-like"/>
</dbReference>
<evidence type="ECO:0000259" key="2">
    <source>
        <dbReference type="Pfam" id="PF13976"/>
    </source>
</evidence>
<evidence type="ECO:0000256" key="1">
    <source>
        <dbReference type="SAM" id="MobiDB-lite"/>
    </source>
</evidence>
<dbReference type="CDD" id="cd09272">
    <property type="entry name" value="RNase_HI_RT_Ty1"/>
    <property type="match status" value="1"/>
</dbReference>
<gene>
    <name evidence="3" type="ORF">Tco_0990654</name>
</gene>
<keyword evidence="4" id="KW-1185">Reference proteome</keyword>
<feature type="region of interest" description="Disordered" evidence="1">
    <location>
        <begin position="300"/>
        <end position="326"/>
    </location>
</feature>
<comment type="caution">
    <text evidence="3">The sequence shown here is derived from an EMBL/GenBank/DDBJ whole genome shotgun (WGS) entry which is preliminary data.</text>
</comment>
<protein>
    <submittedName>
        <fullName evidence="3">Retrovirus-related pol polyprotein from transposon TNT 1-94</fullName>
    </submittedName>
</protein>
<evidence type="ECO:0000313" key="3">
    <source>
        <dbReference type="EMBL" id="GJT55600.1"/>
    </source>
</evidence>
<dbReference type="PANTHER" id="PTHR42648:SF28">
    <property type="entry name" value="TRANSPOSON-ENCODED PROTEIN WITH RIBONUCLEASE H-LIKE AND RETROVIRUS ZINC FINGER-LIKE DOMAINS"/>
    <property type="match status" value="1"/>
</dbReference>
<dbReference type="Proteomes" id="UP001151760">
    <property type="component" value="Unassembled WGS sequence"/>
</dbReference>
<proteinExistence type="predicted"/>
<sequence length="366" mass="41730">MVNESSAFLWHKHSGHISKERLQRLVKNKILPNPDFTDFGLCVECIKAKQTKHNKKGATRSDDLLEIIHTDICGPFDTSSFTREKYLITFIDDFSRYGYVYLLHEKSQSINALEVFINEVERQLDRKVKIVRSDRGCEYYENSRIVEKGNAKFLENGKVSRSVENQVMDINELRDDDPSPMDVHKSTTTPDVVPTKGYLSKNFEMKDMGEASYVIGISIFRDVSKGLGVIDTISKPLKIYCNNTVTNFFYENNKYCKGAKHIDIKFFIVKEEIQKQRVYLEHISTDLMIADPLTNGLPPKEFTQHFPSQPPLGNSGPQSSTGDCRRQGDCEKMRVLALELIFSLPSKFSSLLGVPTNFNNGNPFSL</sequence>
<name>A0ABQ5EXD3_9ASTR</name>
<organism evidence="3 4">
    <name type="scientific">Tanacetum coccineum</name>
    <dbReference type="NCBI Taxonomy" id="301880"/>
    <lineage>
        <taxon>Eukaryota</taxon>
        <taxon>Viridiplantae</taxon>
        <taxon>Streptophyta</taxon>
        <taxon>Embryophyta</taxon>
        <taxon>Tracheophyta</taxon>
        <taxon>Spermatophyta</taxon>
        <taxon>Magnoliopsida</taxon>
        <taxon>eudicotyledons</taxon>
        <taxon>Gunneridae</taxon>
        <taxon>Pentapetalae</taxon>
        <taxon>asterids</taxon>
        <taxon>campanulids</taxon>
        <taxon>Asterales</taxon>
        <taxon>Asteraceae</taxon>
        <taxon>Asteroideae</taxon>
        <taxon>Anthemideae</taxon>
        <taxon>Anthemidinae</taxon>
        <taxon>Tanacetum</taxon>
    </lineage>
</organism>